<dbReference type="AlphaFoldDB" id="A0A090RX45"/>
<dbReference type="UniPathway" id="UPA00357">
    <property type="reaction ID" value="UER00474"/>
</dbReference>
<dbReference type="UniPathway" id="UPA00030"/>
<evidence type="ECO:0000256" key="5">
    <source>
        <dbReference type="ARBA" id="ARBA00012693"/>
    </source>
</evidence>
<comment type="pathway">
    <text evidence="2">Bacterial outer membrane biogenesis; lipopolysaccharide biosynthesis.</text>
</comment>
<comment type="caution">
    <text evidence="11">The sequence shown here is derived from an EMBL/GenBank/DDBJ whole genome shotgun (WGS) entry which is preliminary data.</text>
</comment>
<dbReference type="InterPro" id="IPR006218">
    <property type="entry name" value="DAHP1/KDSA"/>
</dbReference>
<dbReference type="GO" id="GO:0009103">
    <property type="term" value="P:lipopolysaccharide biosynthetic process"/>
    <property type="evidence" value="ECO:0007669"/>
    <property type="project" value="UniProtKB-UniPathway"/>
</dbReference>
<dbReference type="STRING" id="990268.JCM19235_4061"/>
<evidence type="ECO:0000256" key="4">
    <source>
        <dbReference type="ARBA" id="ARBA00010499"/>
    </source>
</evidence>
<dbReference type="Gene3D" id="3.20.20.70">
    <property type="entry name" value="Aldolase class I"/>
    <property type="match status" value="1"/>
</dbReference>
<dbReference type="EMBL" id="BBMR01000005">
    <property type="protein sequence ID" value="GAL19861.1"/>
    <property type="molecule type" value="Genomic_DNA"/>
</dbReference>
<dbReference type="GO" id="GO:0008676">
    <property type="term" value="F:3-deoxy-8-phosphooctulonate synthase activity"/>
    <property type="evidence" value="ECO:0007669"/>
    <property type="project" value="UniProtKB-EC"/>
</dbReference>
<dbReference type="InterPro" id="IPR006269">
    <property type="entry name" value="KDO8P_synthase"/>
</dbReference>
<dbReference type="SUPFAM" id="SSF51569">
    <property type="entry name" value="Aldolase"/>
    <property type="match status" value="1"/>
</dbReference>
<protein>
    <recommendedName>
        <fullName evidence="5">3-deoxy-8-phosphooctulonate synthase</fullName>
        <ecNumber evidence="5">2.5.1.55</ecNumber>
    </recommendedName>
</protein>
<evidence type="ECO:0000313" key="11">
    <source>
        <dbReference type="EMBL" id="GAL19861.1"/>
    </source>
</evidence>
<evidence type="ECO:0000256" key="8">
    <source>
        <dbReference type="ARBA" id="ARBA00022985"/>
    </source>
</evidence>
<dbReference type="PANTHER" id="PTHR21057">
    <property type="entry name" value="PHOSPHO-2-DEHYDRO-3-DEOXYHEPTONATE ALDOLASE"/>
    <property type="match status" value="1"/>
</dbReference>
<dbReference type="EC" id="2.5.1.55" evidence="5"/>
<evidence type="ECO:0000259" key="10">
    <source>
        <dbReference type="Pfam" id="PF00793"/>
    </source>
</evidence>
<evidence type="ECO:0000256" key="3">
    <source>
        <dbReference type="ARBA" id="ARBA00004845"/>
    </source>
</evidence>
<dbReference type="Pfam" id="PF00793">
    <property type="entry name" value="DAHP_synth_1"/>
    <property type="match status" value="1"/>
</dbReference>
<evidence type="ECO:0000256" key="1">
    <source>
        <dbReference type="ARBA" id="ARBA00004496"/>
    </source>
</evidence>
<gene>
    <name evidence="11" type="ORF">JCM19235_4061</name>
</gene>
<evidence type="ECO:0000256" key="6">
    <source>
        <dbReference type="ARBA" id="ARBA00022490"/>
    </source>
</evidence>
<evidence type="ECO:0000256" key="9">
    <source>
        <dbReference type="ARBA" id="ARBA00049112"/>
    </source>
</evidence>
<sequence>MEMKTVHVGDIPVANDKPFTLFAGMNVLESRDLAMQICEHYVKVTEKLGIAYVFKASFDKANRSSVHSYRGPGLEEGMKIFQELKDTFGVKIITDVHTEAQAQPVADVVDVIQLPAFLARQTDLVEAMAKTGAVINVKKPQFMSQVKLATSLISLQNVATTTLFFVSVAHAMATIT</sequence>
<evidence type="ECO:0000256" key="7">
    <source>
        <dbReference type="ARBA" id="ARBA00022679"/>
    </source>
</evidence>
<evidence type="ECO:0000313" key="12">
    <source>
        <dbReference type="Proteomes" id="UP000029228"/>
    </source>
</evidence>
<proteinExistence type="inferred from homology"/>
<keyword evidence="6" id="KW-0963">Cytoplasm</keyword>
<comment type="subcellular location">
    <subcellularLocation>
        <location evidence="1">Cytoplasm</location>
    </subcellularLocation>
</comment>
<dbReference type="Proteomes" id="UP000029228">
    <property type="component" value="Unassembled WGS sequence"/>
</dbReference>
<reference evidence="11 12" key="1">
    <citation type="submission" date="2014-09" db="EMBL/GenBank/DDBJ databases">
        <title>Vibrio maritimus JCM 19235. (C45) whole genome shotgun sequence.</title>
        <authorList>
            <person name="Sawabe T."/>
            <person name="Meirelles P."/>
            <person name="Nakanishi M."/>
            <person name="Sayaka M."/>
            <person name="Hattori M."/>
            <person name="Ohkuma M."/>
        </authorList>
    </citation>
    <scope>NUCLEOTIDE SEQUENCE [LARGE SCALE GENOMIC DNA]</scope>
    <source>
        <strain evidence="12">JCM19235</strain>
    </source>
</reference>
<comment type="similarity">
    <text evidence="4">Belongs to the KdsA family.</text>
</comment>
<name>A0A090RX45_9VIBR</name>
<comment type="catalytic activity">
    <reaction evidence="9">
        <text>D-arabinose 5-phosphate + phosphoenolpyruvate + H2O = 3-deoxy-alpha-D-manno-2-octulosonate-8-phosphate + phosphate</text>
        <dbReference type="Rhea" id="RHEA:14053"/>
        <dbReference type="ChEBI" id="CHEBI:15377"/>
        <dbReference type="ChEBI" id="CHEBI:43474"/>
        <dbReference type="ChEBI" id="CHEBI:57693"/>
        <dbReference type="ChEBI" id="CHEBI:58702"/>
        <dbReference type="ChEBI" id="CHEBI:85985"/>
        <dbReference type="EC" id="2.5.1.55"/>
    </reaction>
</comment>
<dbReference type="InterPro" id="IPR013785">
    <property type="entry name" value="Aldolase_TIM"/>
</dbReference>
<organism evidence="11 12">
    <name type="scientific">Vibrio maritimus</name>
    <dbReference type="NCBI Taxonomy" id="990268"/>
    <lineage>
        <taxon>Bacteria</taxon>
        <taxon>Pseudomonadati</taxon>
        <taxon>Pseudomonadota</taxon>
        <taxon>Gammaproteobacteria</taxon>
        <taxon>Vibrionales</taxon>
        <taxon>Vibrionaceae</taxon>
        <taxon>Vibrio</taxon>
    </lineage>
</organism>
<keyword evidence="8" id="KW-0448">Lipopolysaccharide biosynthesis</keyword>
<comment type="pathway">
    <text evidence="3">Carbohydrate biosynthesis; 3-deoxy-D-manno-octulosonate biosynthesis; 3-deoxy-D-manno-octulosonate from D-ribulose 5-phosphate: step 2/3.</text>
</comment>
<keyword evidence="7 11" id="KW-0808">Transferase</keyword>
<keyword evidence="12" id="KW-1185">Reference proteome</keyword>
<feature type="domain" description="DAHP synthetase I/KDSA" evidence="10">
    <location>
        <begin position="10"/>
        <end position="150"/>
    </location>
</feature>
<evidence type="ECO:0000256" key="2">
    <source>
        <dbReference type="ARBA" id="ARBA00004756"/>
    </source>
</evidence>
<accession>A0A090RX45</accession>
<dbReference type="GO" id="GO:0005737">
    <property type="term" value="C:cytoplasm"/>
    <property type="evidence" value="ECO:0007669"/>
    <property type="project" value="UniProtKB-SubCell"/>
</dbReference>